<sequence>MTHTNVHFTKTVKPQRRGLGFDDTAVKLRTQADNRHTLRLRKTELHLARNLKKEYQHG</sequence>
<keyword evidence="2" id="KW-1185">Reference proteome</keyword>
<protein>
    <submittedName>
        <fullName evidence="1">Uncharacterized protein</fullName>
    </submittedName>
</protein>
<dbReference type="Proteomes" id="UP000258840">
    <property type="component" value="Segment"/>
</dbReference>
<accession>A0A2Z2U7W0</accession>
<reference evidence="1 2" key="1">
    <citation type="journal article" date="2018" name="Arch. Virol.">
        <title>Genomic characterization of the novel Ralstonia phage RPSC1.</title>
        <authorList>
            <person name="Liao M."/>
        </authorList>
    </citation>
    <scope>NUCLEOTIDE SEQUENCE [LARGE SCALE GENOMIC DNA]</scope>
</reference>
<evidence type="ECO:0000313" key="1">
    <source>
        <dbReference type="EMBL" id="ATN92949.1"/>
    </source>
</evidence>
<gene>
    <name evidence="1" type="ORF">RPSC1_18</name>
</gene>
<dbReference type="EMBL" id="MF893341">
    <property type="protein sequence ID" value="ATN92949.1"/>
    <property type="molecule type" value="Genomic_DNA"/>
</dbReference>
<organism evidence="1 2">
    <name type="scientific">Ralstonia phage RPSC1</name>
    <dbReference type="NCBI Taxonomy" id="2041351"/>
    <lineage>
        <taxon>Viruses</taxon>
        <taxon>Duplodnaviria</taxon>
        <taxon>Heunggongvirae</taxon>
        <taxon>Uroviricota</taxon>
        <taxon>Caudoviricetes</taxon>
        <taxon>Autographivirales</taxon>
        <taxon>Autotranscriptaviridae</taxon>
        <taxon>Stompelvirus</taxon>
        <taxon>Stompelvirus RPSC1</taxon>
    </lineage>
</organism>
<name>A0A2Z2U7W0_9CAUD</name>
<proteinExistence type="predicted"/>
<evidence type="ECO:0000313" key="2">
    <source>
        <dbReference type="Proteomes" id="UP000258840"/>
    </source>
</evidence>